<keyword evidence="1" id="KW-0808">Transferase</keyword>
<proteinExistence type="predicted"/>
<dbReference type="SUPFAM" id="SSF56672">
    <property type="entry name" value="DNA/RNA polymerases"/>
    <property type="match status" value="1"/>
</dbReference>
<gene>
    <name evidence="8" type="ORF">CK203_041976</name>
</gene>
<dbReference type="InterPro" id="IPR041373">
    <property type="entry name" value="RT_RNaseH"/>
</dbReference>
<evidence type="ECO:0000256" key="4">
    <source>
        <dbReference type="ARBA" id="ARBA00022759"/>
    </source>
</evidence>
<dbReference type="InterPro" id="IPR012337">
    <property type="entry name" value="RNaseH-like_sf"/>
</dbReference>
<evidence type="ECO:0000256" key="5">
    <source>
        <dbReference type="ARBA" id="ARBA00022801"/>
    </source>
</evidence>
<protein>
    <recommendedName>
        <fullName evidence="7">Integrase catalytic domain-containing protein</fullName>
    </recommendedName>
</protein>
<comment type="caution">
    <text evidence="8">The sequence shown here is derived from an EMBL/GenBank/DDBJ whole genome shotgun (WGS) entry which is preliminary data.</text>
</comment>
<dbReference type="PANTHER" id="PTHR48475:SF1">
    <property type="entry name" value="RNASE H TYPE-1 DOMAIN-CONTAINING PROTEIN"/>
    <property type="match status" value="1"/>
</dbReference>
<dbReference type="AlphaFoldDB" id="A0A438I0D6"/>
<evidence type="ECO:0000313" key="9">
    <source>
        <dbReference type="Proteomes" id="UP000288805"/>
    </source>
</evidence>
<keyword evidence="2" id="KW-0548">Nucleotidyltransferase</keyword>
<organism evidence="8 9">
    <name type="scientific">Vitis vinifera</name>
    <name type="common">Grape</name>
    <dbReference type="NCBI Taxonomy" id="29760"/>
    <lineage>
        <taxon>Eukaryota</taxon>
        <taxon>Viridiplantae</taxon>
        <taxon>Streptophyta</taxon>
        <taxon>Embryophyta</taxon>
        <taxon>Tracheophyta</taxon>
        <taxon>Spermatophyta</taxon>
        <taxon>Magnoliopsida</taxon>
        <taxon>eudicotyledons</taxon>
        <taxon>Gunneridae</taxon>
        <taxon>Pentapetalae</taxon>
        <taxon>rosids</taxon>
        <taxon>Vitales</taxon>
        <taxon>Vitaceae</taxon>
        <taxon>Viteae</taxon>
        <taxon>Vitis</taxon>
    </lineage>
</organism>
<evidence type="ECO:0000313" key="8">
    <source>
        <dbReference type="EMBL" id="RVW90142.1"/>
    </source>
</evidence>
<dbReference type="InterPro" id="IPR001584">
    <property type="entry name" value="Integrase_cat-core"/>
</dbReference>
<sequence length="444" mass="51605">MDLGCMFAQLDDSEKERAIYYPSKRMLEYECKYIMIERLSLALVWATRRLRRYMIKYSIHLVSRLDPLRYLFNRLVLTGRLMRWLVLLIEFDIQYITQKSVKGSIVADHIASLSISNDRSIDDDFPDEQFVSVASIAGWHLYFDGATNQLRFGIGILLISPLGDHIPRSVRLAFFDHHRLMNNVVEYEACIPGDIWRIRDEKLKPYHAYLDLLIDRFDELRYIHLPRVENQFADALATLAFVIEISARMTMRPLLIETRSAPAYCCLIGDIEDQFELSWYHDIHQFLAYDAYPESATANDKRALRQLATRFVICRDALYRRSLDGMLLSIDQATTDRVIRERCPECHGDLIHVLPYELHALTSPWPFSAWGVDVIGKVSLKSSSGHEDSSRDRGVHFRGEVDTLVQEYGIRHHRSFAYRPQTNGAVKAANKNIKRILRKMVEIS</sequence>
<evidence type="ECO:0000256" key="3">
    <source>
        <dbReference type="ARBA" id="ARBA00022722"/>
    </source>
</evidence>
<dbReference type="SUPFAM" id="SSF53098">
    <property type="entry name" value="Ribonuclease H-like"/>
    <property type="match status" value="2"/>
</dbReference>
<dbReference type="GO" id="GO:0016787">
    <property type="term" value="F:hydrolase activity"/>
    <property type="evidence" value="ECO:0007669"/>
    <property type="project" value="UniProtKB-KW"/>
</dbReference>
<dbReference type="GO" id="GO:0004519">
    <property type="term" value="F:endonuclease activity"/>
    <property type="evidence" value="ECO:0007669"/>
    <property type="project" value="UniProtKB-KW"/>
</dbReference>
<dbReference type="Gene3D" id="3.30.420.10">
    <property type="entry name" value="Ribonuclease H-like superfamily/Ribonuclease H"/>
    <property type="match status" value="2"/>
</dbReference>
<name>A0A438I0D6_VITVI</name>
<evidence type="ECO:0000256" key="1">
    <source>
        <dbReference type="ARBA" id="ARBA00022679"/>
    </source>
</evidence>
<dbReference type="InterPro" id="IPR043502">
    <property type="entry name" value="DNA/RNA_pol_sf"/>
</dbReference>
<keyword evidence="4" id="KW-0255">Endonuclease</keyword>
<dbReference type="PANTHER" id="PTHR48475">
    <property type="entry name" value="RIBONUCLEASE H"/>
    <property type="match status" value="1"/>
</dbReference>
<dbReference type="InterPro" id="IPR036397">
    <property type="entry name" value="RNaseH_sf"/>
</dbReference>
<reference evidence="8 9" key="1">
    <citation type="journal article" date="2018" name="PLoS Genet.">
        <title>Population sequencing reveals clonal diversity and ancestral inbreeding in the grapevine cultivar Chardonnay.</title>
        <authorList>
            <person name="Roach M.J."/>
            <person name="Johnson D.L."/>
            <person name="Bohlmann J."/>
            <person name="van Vuuren H.J."/>
            <person name="Jones S.J."/>
            <person name="Pretorius I.S."/>
            <person name="Schmidt S.A."/>
            <person name="Borneman A.R."/>
        </authorList>
    </citation>
    <scope>NUCLEOTIDE SEQUENCE [LARGE SCALE GENOMIC DNA]</scope>
    <source>
        <strain evidence="9">cv. Chardonnay</strain>
        <tissue evidence="8">Leaf</tissue>
    </source>
</reference>
<dbReference type="Proteomes" id="UP000288805">
    <property type="component" value="Unassembled WGS sequence"/>
</dbReference>
<evidence type="ECO:0000256" key="2">
    <source>
        <dbReference type="ARBA" id="ARBA00022695"/>
    </source>
</evidence>
<feature type="domain" description="Integrase catalytic" evidence="7">
    <location>
        <begin position="392"/>
        <end position="444"/>
    </location>
</feature>
<dbReference type="PROSITE" id="PS50994">
    <property type="entry name" value="INTEGRASE"/>
    <property type="match status" value="1"/>
</dbReference>
<dbReference type="EMBL" id="QGNW01000157">
    <property type="protein sequence ID" value="RVW90142.1"/>
    <property type="molecule type" value="Genomic_DNA"/>
</dbReference>
<accession>A0A438I0D6</accession>
<dbReference type="GO" id="GO:0003964">
    <property type="term" value="F:RNA-directed DNA polymerase activity"/>
    <property type="evidence" value="ECO:0007669"/>
    <property type="project" value="UniProtKB-KW"/>
</dbReference>
<evidence type="ECO:0000256" key="6">
    <source>
        <dbReference type="ARBA" id="ARBA00022918"/>
    </source>
</evidence>
<keyword evidence="6" id="KW-0695">RNA-directed DNA polymerase</keyword>
<dbReference type="GO" id="GO:0015074">
    <property type="term" value="P:DNA integration"/>
    <property type="evidence" value="ECO:0007669"/>
    <property type="project" value="InterPro"/>
</dbReference>
<keyword evidence="3" id="KW-0540">Nuclease</keyword>
<evidence type="ECO:0000259" key="7">
    <source>
        <dbReference type="PROSITE" id="PS50994"/>
    </source>
</evidence>
<keyword evidence="5" id="KW-0378">Hydrolase</keyword>
<dbReference type="GO" id="GO:0003676">
    <property type="term" value="F:nucleic acid binding"/>
    <property type="evidence" value="ECO:0007669"/>
    <property type="project" value="InterPro"/>
</dbReference>
<dbReference type="Pfam" id="PF17917">
    <property type="entry name" value="RT_RNaseH"/>
    <property type="match status" value="1"/>
</dbReference>